<dbReference type="InterPro" id="IPR052912">
    <property type="entry name" value="UPF0111_domain"/>
</dbReference>
<comment type="similarity">
    <text evidence="1">Belongs to the UPF0111 family.</text>
</comment>
<protein>
    <recommendedName>
        <fullName evidence="4">TIGR00153 family protein</fullName>
    </recommendedName>
</protein>
<name>A0A0P1MXE1_9BACT</name>
<organism evidence="2 3">
    <name type="scientific">Candidatus Chryseopegocella kryptomonas</name>
    <dbReference type="NCBI Taxonomy" id="1633643"/>
    <lineage>
        <taxon>Bacteria</taxon>
        <taxon>Pseudomonadati</taxon>
        <taxon>Candidatus Kryptoniota</taxon>
        <taxon>Candidatus Chryseopegocella</taxon>
    </lineage>
</organism>
<evidence type="ECO:0000256" key="1">
    <source>
        <dbReference type="ARBA" id="ARBA00008591"/>
    </source>
</evidence>
<sequence length="219" mass="25474">MKTKYGDEKTKLIPVPQEKEFFTLFEKQAQKLFEVSKILDEILNNFSDRQKIADEFSNLEHSADEITHKLIEKLNKTFITPFDREDIHFLAHEIDDIIDLTEAAVGKMLLYKIESLTPELKEQIRTLKNAIILISELTKSLNNLNELRKQSWKFVEVNHLENQGDKLLREALNNLINGSSLNAVFDLIRWKEVYESLEEAIDKCEDVANIIESILIKNS</sequence>
<dbReference type="InterPro" id="IPR018445">
    <property type="entry name" value="Put_Phosphate_transp_reg"/>
</dbReference>
<accession>A0A0P1MXE1</accession>
<dbReference type="AlphaFoldDB" id="A0A0P1MXE1"/>
<evidence type="ECO:0000313" key="3">
    <source>
        <dbReference type="Proteomes" id="UP000199197"/>
    </source>
</evidence>
<proteinExistence type="inferred from homology"/>
<evidence type="ECO:0008006" key="4">
    <source>
        <dbReference type="Google" id="ProtNLM"/>
    </source>
</evidence>
<dbReference type="InterPro" id="IPR038078">
    <property type="entry name" value="PhoU-like_sf"/>
</dbReference>
<dbReference type="RefSeq" id="WP_092349155.1">
    <property type="nucleotide sequence ID" value="NZ_CZVW01000008.1"/>
</dbReference>
<dbReference type="Proteomes" id="UP000199197">
    <property type="component" value="Unassembled WGS sequence"/>
</dbReference>
<keyword evidence="3" id="KW-1185">Reference proteome</keyword>
<reference evidence="3" key="1">
    <citation type="submission" date="2015-11" db="EMBL/GenBank/DDBJ databases">
        <authorList>
            <person name="Varghese N."/>
        </authorList>
    </citation>
    <scope>NUCLEOTIDE SEQUENCE [LARGE SCALE GENOMIC DNA]</scope>
    <source>
        <strain evidence="3">JGI-23</strain>
    </source>
</reference>
<dbReference type="Gene3D" id="1.20.58.220">
    <property type="entry name" value="Phosphate transport system protein phou homolog 2, domain 2"/>
    <property type="match status" value="1"/>
</dbReference>
<dbReference type="OrthoDB" id="9797568at2"/>
<dbReference type="Pfam" id="PF01865">
    <property type="entry name" value="PhoU_div"/>
    <property type="match status" value="1"/>
</dbReference>
<dbReference type="PANTHER" id="PTHR37298:SF1">
    <property type="entry name" value="UPF0111 PROTEIN YKAA"/>
    <property type="match status" value="1"/>
</dbReference>
<dbReference type="EMBL" id="CZVW01000008">
    <property type="protein sequence ID" value="CUT00725.1"/>
    <property type="molecule type" value="Genomic_DNA"/>
</dbReference>
<gene>
    <name evidence="2" type="ORF">JGI23_00903</name>
</gene>
<evidence type="ECO:0000313" key="2">
    <source>
        <dbReference type="EMBL" id="CUT00725.1"/>
    </source>
</evidence>
<dbReference type="PANTHER" id="PTHR37298">
    <property type="entry name" value="UPF0111 PROTEIN YKAA"/>
    <property type="match status" value="1"/>
</dbReference>